<name>A0AAF5I217_STRER</name>
<keyword evidence="11" id="KW-1185">Reference proteome</keyword>
<feature type="binding site" evidence="8">
    <location>
        <position position="688"/>
    </location>
    <ligand>
        <name>Fe cation</name>
        <dbReference type="ChEBI" id="CHEBI:24875"/>
        <note>catalytic</note>
    </ligand>
</feature>
<evidence type="ECO:0000256" key="8">
    <source>
        <dbReference type="PIRSR" id="PIRSR604294-1"/>
    </source>
</evidence>
<evidence type="ECO:0000256" key="6">
    <source>
        <dbReference type="ARBA" id="ARBA00023004"/>
    </source>
</evidence>
<organism evidence="11 12">
    <name type="scientific">Strongyloides stercoralis</name>
    <name type="common">Threadworm</name>
    <dbReference type="NCBI Taxonomy" id="6248"/>
    <lineage>
        <taxon>Eukaryota</taxon>
        <taxon>Metazoa</taxon>
        <taxon>Ecdysozoa</taxon>
        <taxon>Nematoda</taxon>
        <taxon>Chromadorea</taxon>
        <taxon>Rhabditida</taxon>
        <taxon>Tylenchina</taxon>
        <taxon>Panagrolaimomorpha</taxon>
        <taxon>Strongyloidoidea</taxon>
        <taxon>Strongyloididae</taxon>
        <taxon>Strongyloides</taxon>
    </lineage>
</organism>
<dbReference type="Gene3D" id="3.40.1350.10">
    <property type="match status" value="1"/>
</dbReference>
<dbReference type="InterPro" id="IPR036167">
    <property type="entry name" value="tRNA_intron_Endo_cat-like_sf"/>
</dbReference>
<dbReference type="GO" id="GO:0046872">
    <property type="term" value="F:metal ion binding"/>
    <property type="evidence" value="ECO:0007669"/>
    <property type="project" value="UniProtKB-KW"/>
</dbReference>
<keyword evidence="4 8" id="KW-0479">Metal-binding</keyword>
<comment type="catalytic activity">
    <reaction evidence="7">
        <text>pretRNA = a 3'-half-tRNA molecule with a 5'-OH end + a 5'-half-tRNA molecule with a 2',3'-cyclic phosphate end + an intron with a 2',3'-cyclic phosphate and a 5'-hydroxyl terminus.</text>
        <dbReference type="EC" id="4.6.1.16"/>
    </reaction>
</comment>
<comment type="similarity">
    <text evidence="2">Belongs to the tRNA-intron endonuclease family.</text>
</comment>
<evidence type="ECO:0000256" key="3">
    <source>
        <dbReference type="ARBA" id="ARBA00012573"/>
    </source>
</evidence>
<keyword evidence="6 8" id="KW-0408">Iron</keyword>
<dbReference type="GO" id="GO:0016121">
    <property type="term" value="P:carotene catabolic process"/>
    <property type="evidence" value="ECO:0007669"/>
    <property type="project" value="TreeGrafter"/>
</dbReference>
<evidence type="ECO:0000256" key="2">
    <source>
        <dbReference type="ARBA" id="ARBA00008078"/>
    </source>
</evidence>
<evidence type="ECO:0000256" key="5">
    <source>
        <dbReference type="ARBA" id="ARBA00023002"/>
    </source>
</evidence>
<evidence type="ECO:0000256" key="4">
    <source>
        <dbReference type="ARBA" id="ARBA00022723"/>
    </source>
</evidence>
<evidence type="ECO:0000256" key="1">
    <source>
        <dbReference type="ARBA" id="ARBA00006787"/>
    </source>
</evidence>
<dbReference type="CDD" id="cd22363">
    <property type="entry name" value="tRNA-intron_lyase_C"/>
    <property type="match status" value="1"/>
</dbReference>
<evidence type="ECO:0000259" key="9">
    <source>
        <dbReference type="Pfam" id="PF01423"/>
    </source>
</evidence>
<dbReference type="InterPro" id="IPR011856">
    <property type="entry name" value="tRNA_endonuc-like_dom_sf"/>
</dbReference>
<evidence type="ECO:0000259" key="10">
    <source>
        <dbReference type="Pfam" id="PF01974"/>
    </source>
</evidence>
<comment type="cofactor">
    <cofactor evidence="8">
        <name>Fe(2+)</name>
        <dbReference type="ChEBI" id="CHEBI:29033"/>
    </cofactor>
    <text evidence="8">Binds 1 Fe(2+) ion per subunit.</text>
</comment>
<dbReference type="EC" id="4.6.1.16" evidence="3"/>
<dbReference type="Pfam" id="PF01423">
    <property type="entry name" value="LSM"/>
    <property type="match status" value="1"/>
</dbReference>
<dbReference type="SUPFAM" id="SSF53032">
    <property type="entry name" value="tRNA-intron endonuclease catalytic domain-like"/>
    <property type="match status" value="1"/>
</dbReference>
<sequence>LIQAPIEILNYPTRLASLLHFVYAQYAKNKFQLKVSQRILSLLSYFFLQQKNVLEKWRKKVTMEWGKSYEIKELQYDKKVIAGEEIPDVTLPDEDLYLNEECLKEKYNIINFDCIPQYNLQKIFIIVIHEEDDNYFLYHKRDAKIAFERFRIYGEYNKLHVQDPKYLSIPIKLSRIQVQVMTEQGICLVCQRYVKEDCKGQVSIPVDIPSDDIIKKNAINAIKGRKRKANEKEIEKTVIELKNKLYEKRRVIKEGTFQFNFHGCYYMVCELLPNHATDVQRYGSKLKAFRDLWRKGFWLVDGYKFGCDYLAYDKTPMENHSKFLVNIIPSSNNIKPLELIALLRIATQVNKDLLLVITDSESLVPHYSIINWWKVQKYVILFIFQKLGILQSVDQYLNVKLDQVQVLDPDRFPHLITAKNCFIRGSTVRYIQLNPKNVDTELLHNATLKNIMDEVDYQTLFSNYDEVPNDINCEIEGNVPSWLKGTLLRNGPGMFDIGDTSYNHWFDGMAYIQKYTIDNGKMKFSAKYLKSDSYNENMRANRIVVSEFGTSAFPDPCKNIFQRFFNFFLPEKSTDNCLVNFVKCSDKVYAVTETPYLIEIDVNTLETGEKIDMNKYVALHTNTAHQHYDKEGNIYNVGSLFGKNATFIFTKTMPSKNIIINEDGDTFSNTEIIGKIPIPNSLMPPYYHSFGYTENYIILINSPLRINIKKILGRKFSGISMRETFEWLDNTNTYIHVLDKKTGKKLDINYESEPFFTFHHANSYEVGDFIVIDFCSIDEPGLLDEFNISELRKGKILQKNDSSCAFLHRIILPTKISPTAKEDDDLLVNYPDESHRCRSTLTKEGNVLVRGERICHIPFEFPQFNYQFCGKPSKYVYGAILQREEKDGSAIIKVDTSNKTYKTWKKDKKSYIPTEPIFVPSPDGIEEDDGIILVPIVTNYKSGDKSFVLFLNAKDLSEVGRSYIPAQLPMGFHAMYVPK</sequence>
<evidence type="ECO:0000313" key="11">
    <source>
        <dbReference type="Proteomes" id="UP000035681"/>
    </source>
</evidence>
<dbReference type="GO" id="GO:0005634">
    <property type="term" value="C:nucleus"/>
    <property type="evidence" value="ECO:0007669"/>
    <property type="project" value="UniProtKB-ARBA"/>
</dbReference>
<feature type="domain" description="tRNA intron endonuclease catalytic" evidence="10">
    <location>
        <begin position="285"/>
        <end position="362"/>
    </location>
</feature>
<reference evidence="12" key="1">
    <citation type="submission" date="2024-02" db="UniProtKB">
        <authorList>
            <consortium name="WormBaseParasite"/>
        </authorList>
    </citation>
    <scope>IDENTIFICATION</scope>
</reference>
<dbReference type="InterPro" id="IPR004294">
    <property type="entry name" value="Carotenoid_Oase"/>
</dbReference>
<feature type="binding site" evidence="8">
    <location>
        <position position="625"/>
    </location>
    <ligand>
        <name>Fe cation</name>
        <dbReference type="ChEBI" id="CHEBI:24875"/>
        <note>catalytic</note>
    </ligand>
</feature>
<dbReference type="InterPro" id="IPR010920">
    <property type="entry name" value="LSM_dom_sf"/>
</dbReference>
<feature type="domain" description="Sm" evidence="9">
    <location>
        <begin position="388"/>
        <end position="432"/>
    </location>
</feature>
<dbReference type="InterPro" id="IPR006677">
    <property type="entry name" value="tRNA_intron_Endonuc_cat-like"/>
</dbReference>
<feature type="binding site" evidence="8">
    <location>
        <position position="759"/>
    </location>
    <ligand>
        <name>Fe cation</name>
        <dbReference type="ChEBI" id="CHEBI:24875"/>
        <note>catalytic</note>
    </ligand>
</feature>
<accession>A0AAF5I217</accession>
<feature type="binding site" evidence="8">
    <location>
        <position position="973"/>
    </location>
    <ligand>
        <name>Fe cation</name>
        <dbReference type="ChEBI" id="CHEBI:24875"/>
        <note>catalytic</note>
    </ligand>
</feature>
<dbReference type="GO" id="GO:0003834">
    <property type="term" value="F:beta-carotene 15,15'-dioxygenase activity"/>
    <property type="evidence" value="ECO:0007669"/>
    <property type="project" value="TreeGrafter"/>
</dbReference>
<evidence type="ECO:0000256" key="7">
    <source>
        <dbReference type="ARBA" id="ARBA00034031"/>
    </source>
</evidence>
<evidence type="ECO:0000313" key="12">
    <source>
        <dbReference type="WBParaSite" id="TCONS_00010521.p1"/>
    </source>
</evidence>
<dbReference type="WBParaSite" id="TCONS_00010521.p1">
    <property type="protein sequence ID" value="TCONS_00010521.p1"/>
    <property type="gene ID" value="XLOC_003749"/>
</dbReference>
<dbReference type="Gene3D" id="2.30.30.100">
    <property type="match status" value="1"/>
</dbReference>
<dbReference type="GO" id="GO:0042574">
    <property type="term" value="P:retinal metabolic process"/>
    <property type="evidence" value="ECO:0007669"/>
    <property type="project" value="TreeGrafter"/>
</dbReference>
<proteinExistence type="inferred from homology"/>
<dbReference type="InterPro" id="IPR001163">
    <property type="entry name" value="Sm_dom_euk/arc"/>
</dbReference>
<dbReference type="GO" id="GO:0000213">
    <property type="term" value="F:tRNA-intron lyase activity"/>
    <property type="evidence" value="ECO:0007669"/>
    <property type="project" value="UniProtKB-EC"/>
</dbReference>
<dbReference type="SUPFAM" id="SSF50182">
    <property type="entry name" value="Sm-like ribonucleoproteins"/>
    <property type="match status" value="1"/>
</dbReference>
<dbReference type="GO" id="GO:0010436">
    <property type="term" value="F:carotenoid dioxygenase activity"/>
    <property type="evidence" value="ECO:0007669"/>
    <property type="project" value="TreeGrafter"/>
</dbReference>
<dbReference type="AlphaFoldDB" id="A0AAF5I217"/>
<comment type="similarity">
    <text evidence="1">Belongs to the carotenoid oxygenase family.</text>
</comment>
<protein>
    <recommendedName>
        <fullName evidence="3">tRNA-intron lyase</fullName>
        <ecNumber evidence="3">4.6.1.16</ecNumber>
    </recommendedName>
</protein>
<dbReference type="GO" id="GO:0003676">
    <property type="term" value="F:nucleic acid binding"/>
    <property type="evidence" value="ECO:0007669"/>
    <property type="project" value="InterPro"/>
</dbReference>
<dbReference type="Pfam" id="PF03055">
    <property type="entry name" value="RPE65"/>
    <property type="match status" value="1"/>
</dbReference>
<keyword evidence="5" id="KW-0560">Oxidoreductase</keyword>
<dbReference type="Proteomes" id="UP000035681">
    <property type="component" value="Unplaced"/>
</dbReference>
<dbReference type="PANTHER" id="PTHR10543">
    <property type="entry name" value="BETA-CAROTENE DIOXYGENASE"/>
    <property type="match status" value="1"/>
</dbReference>
<dbReference type="Pfam" id="PF01974">
    <property type="entry name" value="tRNA_int_endo"/>
    <property type="match status" value="1"/>
</dbReference>
<dbReference type="GO" id="GO:0006388">
    <property type="term" value="P:tRNA splicing, via endonucleolytic cleavage and ligation"/>
    <property type="evidence" value="ECO:0007669"/>
    <property type="project" value="InterPro"/>
</dbReference>
<dbReference type="PANTHER" id="PTHR10543:SF24">
    <property type="entry name" value="CAROTENOID ISOMEROOXYGENASE"/>
    <property type="match status" value="1"/>
</dbReference>